<gene>
    <name evidence="1" type="ORF">EAO74_20935</name>
</gene>
<accession>A0A652KRJ1</accession>
<comment type="caution">
    <text evidence="1">The sequence shown here is derived from an EMBL/GenBank/DDBJ whole genome shotgun (WGS) entry which is preliminary data.</text>
</comment>
<evidence type="ECO:0000313" key="1">
    <source>
        <dbReference type="EMBL" id="TXS26196.1"/>
    </source>
</evidence>
<dbReference type="AlphaFoldDB" id="A0A652KRJ1"/>
<organism evidence="1">
    <name type="scientific">Streptomyces sp. gb1(2016)</name>
    <dbReference type="NCBI Taxonomy" id="1828321"/>
    <lineage>
        <taxon>Bacteria</taxon>
        <taxon>Bacillati</taxon>
        <taxon>Actinomycetota</taxon>
        <taxon>Actinomycetes</taxon>
        <taxon>Kitasatosporales</taxon>
        <taxon>Streptomycetaceae</taxon>
        <taxon>Streptomyces</taxon>
    </lineage>
</organism>
<dbReference type="EMBL" id="RDBM01000036">
    <property type="protein sequence ID" value="TXS26196.1"/>
    <property type="molecule type" value="Genomic_DNA"/>
</dbReference>
<reference evidence="1" key="1">
    <citation type="submission" date="2018-10" db="EMBL/GenBank/DDBJ databases">
        <authorList>
            <person name="Hariharan J."/>
            <person name="Choudoir M.J."/>
            <person name="Diebold P."/>
            <person name="Panke-Buisse K."/>
            <person name="Campbell A.N."/>
            <person name="Buckley D.H."/>
        </authorList>
    </citation>
    <scope>NUCLEOTIDE SEQUENCE</scope>
    <source>
        <strain evidence="1">Gb1</strain>
    </source>
</reference>
<dbReference type="RefSeq" id="WP_147984474.1">
    <property type="nucleotide sequence ID" value="NZ_RDBM01000036.1"/>
</dbReference>
<sequence length="91" mass="9724">MTEHTRPQIYYGADHDGTAPYATYPGHEYVALDGGPLDGHLLDVTGLTAEERTAGAYLMTPPDAYGPGGRTSYAPTFSRPAGPWVWEGNAP</sequence>
<name>A0A652KRJ1_9ACTN</name>
<protein>
    <submittedName>
        <fullName evidence="1">Uncharacterized protein</fullName>
    </submittedName>
</protein>
<proteinExistence type="predicted"/>